<dbReference type="GeneID" id="63741593"/>
<dbReference type="RefSeq" id="XP_040675977.1">
    <property type="nucleotide sequence ID" value="XM_040825936.1"/>
</dbReference>
<protein>
    <recommendedName>
        <fullName evidence="4">Hydrophobin</fullName>
    </recommendedName>
</protein>
<feature type="signal peptide" evidence="1">
    <location>
        <begin position="1"/>
        <end position="17"/>
    </location>
</feature>
<dbReference type="Proteomes" id="UP000030816">
    <property type="component" value="Unassembled WGS sequence"/>
</dbReference>
<keyword evidence="3" id="KW-1185">Reference proteome</keyword>
<dbReference type="AlphaFoldDB" id="A0A0B2WG05"/>
<keyword evidence="1" id="KW-0732">Signal</keyword>
<reference evidence="2 3" key="1">
    <citation type="journal article" date="2014" name="Proc. Natl. Acad. Sci. U.S.A.">
        <title>Trajectory and genomic determinants of fungal-pathogen speciation and host adaptation.</title>
        <authorList>
            <person name="Hu X."/>
            <person name="Xiao G."/>
            <person name="Zheng P."/>
            <person name="Shang Y."/>
            <person name="Su Y."/>
            <person name="Zhang X."/>
            <person name="Liu X."/>
            <person name="Zhan S."/>
            <person name="St Leger R.J."/>
            <person name="Wang C."/>
        </authorList>
    </citation>
    <scope>NUCLEOTIDE SEQUENCE [LARGE SCALE GENOMIC DNA]</scope>
    <source>
        <strain evidence="2 3">ARSEF 1941</strain>
    </source>
</reference>
<proteinExistence type="predicted"/>
<evidence type="ECO:0000313" key="2">
    <source>
        <dbReference type="EMBL" id="KHN94911.1"/>
    </source>
</evidence>
<comment type="caution">
    <text evidence="2">The sequence shown here is derived from an EMBL/GenBank/DDBJ whole genome shotgun (WGS) entry which is preliminary data.</text>
</comment>
<dbReference type="HOGENOM" id="CLU_166285_0_0_1"/>
<dbReference type="EMBL" id="AZHE01000028">
    <property type="protein sequence ID" value="KHN94911.1"/>
    <property type="molecule type" value="Genomic_DNA"/>
</dbReference>
<organism evidence="2 3">
    <name type="scientific">Metarhizium album (strain ARSEF 1941)</name>
    <dbReference type="NCBI Taxonomy" id="1081103"/>
    <lineage>
        <taxon>Eukaryota</taxon>
        <taxon>Fungi</taxon>
        <taxon>Dikarya</taxon>
        <taxon>Ascomycota</taxon>
        <taxon>Pezizomycotina</taxon>
        <taxon>Sordariomycetes</taxon>
        <taxon>Hypocreomycetidae</taxon>
        <taxon>Hypocreales</taxon>
        <taxon>Clavicipitaceae</taxon>
        <taxon>Metarhizium</taxon>
    </lineage>
</organism>
<feature type="chain" id="PRO_5002081114" description="Hydrophobin" evidence="1">
    <location>
        <begin position="18"/>
        <end position="103"/>
    </location>
</feature>
<evidence type="ECO:0000256" key="1">
    <source>
        <dbReference type="SAM" id="SignalP"/>
    </source>
</evidence>
<sequence>MKFSLVAVLAMAAVAIAAPTYDNDGDYGDRDEHGDHGGDVEHGDHGGHGGRCNYWVCTDDELLAIDLDINVLGILGIDLDIELLHHHRCKQGKHIPDTCHRKY</sequence>
<accession>A0A0B2WG05</accession>
<name>A0A0B2WG05_METAS</name>
<evidence type="ECO:0008006" key="4">
    <source>
        <dbReference type="Google" id="ProtNLM"/>
    </source>
</evidence>
<gene>
    <name evidence="2" type="ORF">MAM_07138</name>
</gene>
<evidence type="ECO:0000313" key="3">
    <source>
        <dbReference type="Proteomes" id="UP000030816"/>
    </source>
</evidence>